<organism evidence="2 3">
    <name type="scientific">Flavobacterium ginsengisoli</name>
    <dbReference type="NCBI Taxonomy" id="871694"/>
    <lineage>
        <taxon>Bacteria</taxon>
        <taxon>Pseudomonadati</taxon>
        <taxon>Bacteroidota</taxon>
        <taxon>Flavobacteriia</taxon>
        <taxon>Flavobacteriales</taxon>
        <taxon>Flavobacteriaceae</taxon>
        <taxon>Flavobacterium</taxon>
    </lineage>
</organism>
<dbReference type="EMBL" id="BAABDT010000001">
    <property type="protein sequence ID" value="GAA3729733.1"/>
    <property type="molecule type" value="Genomic_DNA"/>
</dbReference>
<evidence type="ECO:0000313" key="3">
    <source>
        <dbReference type="Proteomes" id="UP001501367"/>
    </source>
</evidence>
<keyword evidence="1" id="KW-0472">Membrane</keyword>
<dbReference type="Pfam" id="PF20540">
    <property type="entry name" value="DUF6755"/>
    <property type="match status" value="1"/>
</dbReference>
<protein>
    <recommendedName>
        <fullName evidence="4">Cardiolipin synthase N-terminal domain-containing protein</fullName>
    </recommendedName>
</protein>
<keyword evidence="1" id="KW-1133">Transmembrane helix</keyword>
<name>A0ABP7F299_9FLAO</name>
<reference evidence="3" key="1">
    <citation type="journal article" date="2019" name="Int. J. Syst. Evol. Microbiol.">
        <title>The Global Catalogue of Microorganisms (GCM) 10K type strain sequencing project: providing services to taxonomists for standard genome sequencing and annotation.</title>
        <authorList>
            <consortium name="The Broad Institute Genomics Platform"/>
            <consortium name="The Broad Institute Genome Sequencing Center for Infectious Disease"/>
            <person name="Wu L."/>
            <person name="Ma J."/>
        </authorList>
    </citation>
    <scope>NUCLEOTIDE SEQUENCE [LARGE SCALE GENOMIC DNA]</scope>
    <source>
        <strain evidence="3">JCM 17336</strain>
    </source>
</reference>
<keyword evidence="3" id="KW-1185">Reference proteome</keyword>
<evidence type="ECO:0000256" key="1">
    <source>
        <dbReference type="SAM" id="Phobius"/>
    </source>
</evidence>
<comment type="caution">
    <text evidence="2">The sequence shown here is derived from an EMBL/GenBank/DDBJ whole genome shotgun (WGS) entry which is preliminary data.</text>
</comment>
<evidence type="ECO:0000313" key="2">
    <source>
        <dbReference type="EMBL" id="GAA3729733.1"/>
    </source>
</evidence>
<dbReference type="InterPro" id="IPR046643">
    <property type="entry name" value="DUF6755"/>
</dbReference>
<keyword evidence="1" id="KW-0812">Transmembrane</keyword>
<proteinExistence type="predicted"/>
<evidence type="ECO:0008006" key="4">
    <source>
        <dbReference type="Google" id="ProtNLM"/>
    </source>
</evidence>
<dbReference type="Proteomes" id="UP001501367">
    <property type="component" value="Unassembled WGS sequence"/>
</dbReference>
<feature type="transmembrane region" description="Helical" evidence="1">
    <location>
        <begin position="21"/>
        <end position="46"/>
    </location>
</feature>
<gene>
    <name evidence="2" type="ORF">GCM10022422_09870</name>
</gene>
<sequence>MFKKYIMSTFRKSQNQANPNKLNVILSTLIFVLILNVSIQIWLLYAALNNALDNNKEILIPAFIGSLILFLIGFGWLYYLPKGNFRNNKT</sequence>
<accession>A0ABP7F299</accession>
<feature type="transmembrane region" description="Helical" evidence="1">
    <location>
        <begin position="58"/>
        <end position="80"/>
    </location>
</feature>